<dbReference type="Proteomes" id="UP001603857">
    <property type="component" value="Unassembled WGS sequence"/>
</dbReference>
<proteinExistence type="predicted"/>
<sequence length="177" mass="19292">MEKRRKGKKGGNVKKEENEENVVALIRRVTDAARSFLWEKEQSLLPSQSLALETLISSLTQKPSLPPPQKEWWFRSLSDSRWLDAFRISRPSFARLLALLSPSLAPSFPHAAPDCVLAAALLRLAHAAPYSALARRFALSPSDACRAFFAVCKALASALPLPSPPPPPSPSPTASAL</sequence>
<gene>
    <name evidence="1" type="ORF">Fmac_012895</name>
</gene>
<keyword evidence="2" id="KW-1185">Reference proteome</keyword>
<evidence type="ECO:0000313" key="2">
    <source>
        <dbReference type="Proteomes" id="UP001603857"/>
    </source>
</evidence>
<evidence type="ECO:0000313" key="1">
    <source>
        <dbReference type="EMBL" id="KAL2338449.1"/>
    </source>
</evidence>
<organism evidence="1 2">
    <name type="scientific">Flemingia macrophylla</name>
    <dbReference type="NCBI Taxonomy" id="520843"/>
    <lineage>
        <taxon>Eukaryota</taxon>
        <taxon>Viridiplantae</taxon>
        <taxon>Streptophyta</taxon>
        <taxon>Embryophyta</taxon>
        <taxon>Tracheophyta</taxon>
        <taxon>Spermatophyta</taxon>
        <taxon>Magnoliopsida</taxon>
        <taxon>eudicotyledons</taxon>
        <taxon>Gunneridae</taxon>
        <taxon>Pentapetalae</taxon>
        <taxon>rosids</taxon>
        <taxon>fabids</taxon>
        <taxon>Fabales</taxon>
        <taxon>Fabaceae</taxon>
        <taxon>Papilionoideae</taxon>
        <taxon>50 kb inversion clade</taxon>
        <taxon>NPAAA clade</taxon>
        <taxon>indigoferoid/millettioid clade</taxon>
        <taxon>Phaseoleae</taxon>
        <taxon>Flemingia</taxon>
    </lineage>
</organism>
<dbReference type="AlphaFoldDB" id="A0ABD1MRL0"/>
<comment type="caution">
    <text evidence="1">The sequence shown here is derived from an EMBL/GenBank/DDBJ whole genome shotgun (WGS) entry which is preliminary data.</text>
</comment>
<name>A0ABD1MRL0_9FABA</name>
<reference evidence="1 2" key="1">
    <citation type="submission" date="2024-08" db="EMBL/GenBank/DDBJ databases">
        <title>Insights into the chromosomal genome structure of Flemingia macrophylla.</title>
        <authorList>
            <person name="Ding Y."/>
            <person name="Zhao Y."/>
            <person name="Bi W."/>
            <person name="Wu M."/>
            <person name="Zhao G."/>
            <person name="Gong Y."/>
            <person name="Li W."/>
            <person name="Zhang P."/>
        </authorList>
    </citation>
    <scope>NUCLEOTIDE SEQUENCE [LARGE SCALE GENOMIC DNA]</scope>
    <source>
        <strain evidence="1">DYQJB</strain>
        <tissue evidence="1">Leaf</tissue>
    </source>
</reference>
<protein>
    <submittedName>
        <fullName evidence="1">Uncharacterized protein</fullName>
    </submittedName>
</protein>
<dbReference type="EMBL" id="JBGMDY010000004">
    <property type="protein sequence ID" value="KAL2338449.1"/>
    <property type="molecule type" value="Genomic_DNA"/>
</dbReference>
<accession>A0ABD1MRL0</accession>